<keyword evidence="7" id="KW-1185">Reference proteome</keyword>
<dbReference type="Pfam" id="PF00126">
    <property type="entry name" value="HTH_1"/>
    <property type="match status" value="1"/>
</dbReference>
<proteinExistence type="inferred from homology"/>
<sequence length="302" mass="31042">MTLAQLRVFEAVVAHGGFAAAARALGMSQPAVSAQLAALERTHDVRLIDRASGPPAPGGAVLTAAGAALHGITEPLFALAARAEELLADAADLGGEPIRIAADAPGYLMPLLAAVRRRHPDARFAIAAGNATEAIEAVRTGRADVGVAAEVPDERGLHRVELRTQNLVAVVRTDHPRAGGKTLRLAELAGEPIIGRERGSGTRRALERAAADAGIALTYGMTADSREAVLAAAAAGLGVGIVAEDEMLEDPRLVMLDLRGPAIPVVEHLVCRAGARDTPVWRALLAALPAGAAPADPAPRSR</sequence>
<comment type="similarity">
    <text evidence="1">Belongs to the LysR transcriptional regulatory family.</text>
</comment>
<dbReference type="InterPro" id="IPR036388">
    <property type="entry name" value="WH-like_DNA-bd_sf"/>
</dbReference>
<dbReference type="EMBL" id="JAVFCB010000009">
    <property type="protein sequence ID" value="MDQ4215321.1"/>
    <property type="molecule type" value="Genomic_DNA"/>
</dbReference>
<reference evidence="6 7" key="1">
    <citation type="submission" date="2023-08" db="EMBL/GenBank/DDBJ databases">
        <title>Microbacterium sp. nov., isolated from a waste landfill.</title>
        <authorList>
            <person name="Wen W."/>
        </authorList>
    </citation>
    <scope>NUCLEOTIDE SEQUENCE [LARGE SCALE GENOMIC DNA]</scope>
    <source>
        <strain evidence="6 7">ASV81</strain>
    </source>
</reference>
<dbReference type="RefSeq" id="WP_308490275.1">
    <property type="nucleotide sequence ID" value="NZ_JAVFCB010000009.1"/>
</dbReference>
<dbReference type="InterPro" id="IPR000847">
    <property type="entry name" value="LysR_HTH_N"/>
</dbReference>
<protein>
    <submittedName>
        <fullName evidence="6">LysR substrate-binding domain-containing protein</fullName>
    </submittedName>
</protein>
<keyword evidence="2" id="KW-0805">Transcription regulation</keyword>
<evidence type="ECO:0000313" key="7">
    <source>
        <dbReference type="Proteomes" id="UP001230289"/>
    </source>
</evidence>
<dbReference type="PANTHER" id="PTHR30126:SF39">
    <property type="entry name" value="HTH-TYPE TRANSCRIPTIONAL REGULATOR CYSL"/>
    <property type="match status" value="1"/>
</dbReference>
<comment type="caution">
    <text evidence="6">The sequence shown here is derived from an EMBL/GenBank/DDBJ whole genome shotgun (WGS) entry which is preliminary data.</text>
</comment>
<evidence type="ECO:0000256" key="2">
    <source>
        <dbReference type="ARBA" id="ARBA00023015"/>
    </source>
</evidence>
<evidence type="ECO:0000259" key="5">
    <source>
        <dbReference type="PROSITE" id="PS50931"/>
    </source>
</evidence>
<keyword evidence="3" id="KW-0238">DNA-binding</keyword>
<feature type="domain" description="HTH lysR-type" evidence="5">
    <location>
        <begin position="1"/>
        <end position="58"/>
    </location>
</feature>
<evidence type="ECO:0000256" key="4">
    <source>
        <dbReference type="ARBA" id="ARBA00023163"/>
    </source>
</evidence>
<evidence type="ECO:0000256" key="1">
    <source>
        <dbReference type="ARBA" id="ARBA00009437"/>
    </source>
</evidence>
<dbReference type="SUPFAM" id="SSF53850">
    <property type="entry name" value="Periplasmic binding protein-like II"/>
    <property type="match status" value="1"/>
</dbReference>
<dbReference type="PANTHER" id="PTHR30126">
    <property type="entry name" value="HTH-TYPE TRANSCRIPTIONAL REGULATOR"/>
    <property type="match status" value="1"/>
</dbReference>
<dbReference type="InterPro" id="IPR036390">
    <property type="entry name" value="WH_DNA-bd_sf"/>
</dbReference>
<organism evidence="6 7">
    <name type="scientific">Microbacterium capsulatum</name>
    <dbReference type="NCBI Taxonomy" id="3041921"/>
    <lineage>
        <taxon>Bacteria</taxon>
        <taxon>Bacillati</taxon>
        <taxon>Actinomycetota</taxon>
        <taxon>Actinomycetes</taxon>
        <taxon>Micrococcales</taxon>
        <taxon>Microbacteriaceae</taxon>
        <taxon>Microbacterium</taxon>
    </lineage>
</organism>
<evidence type="ECO:0000313" key="6">
    <source>
        <dbReference type="EMBL" id="MDQ4215321.1"/>
    </source>
</evidence>
<dbReference type="Pfam" id="PF03466">
    <property type="entry name" value="LysR_substrate"/>
    <property type="match status" value="1"/>
</dbReference>
<dbReference type="CDD" id="cd05466">
    <property type="entry name" value="PBP2_LTTR_substrate"/>
    <property type="match status" value="1"/>
</dbReference>
<dbReference type="PRINTS" id="PR00039">
    <property type="entry name" value="HTHLYSR"/>
</dbReference>
<dbReference type="Gene3D" id="3.40.190.290">
    <property type="match status" value="1"/>
</dbReference>
<dbReference type="Gene3D" id="1.10.10.10">
    <property type="entry name" value="Winged helix-like DNA-binding domain superfamily/Winged helix DNA-binding domain"/>
    <property type="match status" value="1"/>
</dbReference>
<gene>
    <name evidence="6" type="ORF">RBR11_15490</name>
</gene>
<dbReference type="Proteomes" id="UP001230289">
    <property type="component" value="Unassembled WGS sequence"/>
</dbReference>
<dbReference type="InterPro" id="IPR005119">
    <property type="entry name" value="LysR_subst-bd"/>
</dbReference>
<evidence type="ECO:0000256" key="3">
    <source>
        <dbReference type="ARBA" id="ARBA00023125"/>
    </source>
</evidence>
<accession>A0ABU0XJJ7</accession>
<name>A0ABU0XJJ7_9MICO</name>
<keyword evidence="4" id="KW-0804">Transcription</keyword>
<dbReference type="PROSITE" id="PS50931">
    <property type="entry name" value="HTH_LYSR"/>
    <property type="match status" value="1"/>
</dbReference>
<dbReference type="SUPFAM" id="SSF46785">
    <property type="entry name" value="Winged helix' DNA-binding domain"/>
    <property type="match status" value="1"/>
</dbReference>